<protein>
    <submittedName>
        <fullName evidence="1">Uncharacterized protein</fullName>
    </submittedName>
</protein>
<evidence type="ECO:0000313" key="2">
    <source>
        <dbReference type="Proteomes" id="UP000619534"/>
    </source>
</evidence>
<keyword evidence="2" id="KW-1185">Reference proteome</keyword>
<sequence>MKANLDQIDLIVDLFDKYRVFYDQPSNVKEAKKFIRERMENQQSEMFLAIEKQESSVSH</sequence>
<name>A0ABQ1NHZ3_9BACI</name>
<dbReference type="Proteomes" id="UP000619534">
    <property type="component" value="Unassembled WGS sequence"/>
</dbReference>
<organism evidence="1 2">
    <name type="scientific">Thalassobacillus devorans</name>
    <dbReference type="NCBI Taxonomy" id="279813"/>
    <lineage>
        <taxon>Bacteria</taxon>
        <taxon>Bacillati</taxon>
        <taxon>Bacillota</taxon>
        <taxon>Bacilli</taxon>
        <taxon>Bacillales</taxon>
        <taxon>Bacillaceae</taxon>
        <taxon>Thalassobacillus</taxon>
    </lineage>
</organism>
<dbReference type="Gene3D" id="3.40.630.30">
    <property type="match status" value="1"/>
</dbReference>
<dbReference type="EMBL" id="BMCJ01000001">
    <property type="protein sequence ID" value="GGC77063.1"/>
    <property type="molecule type" value="Genomic_DNA"/>
</dbReference>
<reference evidence="2" key="1">
    <citation type="journal article" date="2019" name="Int. J. Syst. Evol. Microbiol.">
        <title>The Global Catalogue of Microorganisms (GCM) 10K type strain sequencing project: providing services to taxonomists for standard genome sequencing and annotation.</title>
        <authorList>
            <consortium name="The Broad Institute Genomics Platform"/>
            <consortium name="The Broad Institute Genome Sequencing Center for Infectious Disease"/>
            <person name="Wu L."/>
            <person name="Ma J."/>
        </authorList>
    </citation>
    <scope>NUCLEOTIDE SEQUENCE [LARGE SCALE GENOMIC DNA]</scope>
    <source>
        <strain evidence="2">CCM 7282</strain>
    </source>
</reference>
<proteinExistence type="predicted"/>
<comment type="caution">
    <text evidence="1">The sequence shown here is derived from an EMBL/GenBank/DDBJ whole genome shotgun (WGS) entry which is preliminary data.</text>
</comment>
<dbReference type="RefSeq" id="WP_208416242.1">
    <property type="nucleotide sequence ID" value="NZ_BMCJ01000001.1"/>
</dbReference>
<accession>A0ABQ1NHZ3</accession>
<evidence type="ECO:0000313" key="1">
    <source>
        <dbReference type="EMBL" id="GGC77063.1"/>
    </source>
</evidence>
<gene>
    <name evidence="1" type="ORF">GCM10007216_04450</name>
</gene>